<evidence type="ECO:0000256" key="1">
    <source>
        <dbReference type="SAM" id="MobiDB-lite"/>
    </source>
</evidence>
<feature type="compositionally biased region" description="Low complexity" evidence="1">
    <location>
        <begin position="105"/>
        <end position="114"/>
    </location>
</feature>
<gene>
    <name evidence="2" type="ORF">FSB_LOCUS58302</name>
</gene>
<name>A0A2N9J1P6_FAGSY</name>
<evidence type="ECO:0000313" key="2">
    <source>
        <dbReference type="EMBL" id="SPD30420.1"/>
    </source>
</evidence>
<dbReference type="AlphaFoldDB" id="A0A2N9J1P6"/>
<feature type="region of interest" description="Disordered" evidence="1">
    <location>
        <begin position="69"/>
        <end position="192"/>
    </location>
</feature>
<protein>
    <submittedName>
        <fullName evidence="2">Uncharacterized protein</fullName>
    </submittedName>
</protein>
<dbReference type="EMBL" id="OIVN01006315">
    <property type="protein sequence ID" value="SPD30420.1"/>
    <property type="molecule type" value="Genomic_DNA"/>
</dbReference>
<feature type="compositionally biased region" description="Polar residues" evidence="1">
    <location>
        <begin position="119"/>
        <end position="142"/>
    </location>
</feature>
<proteinExistence type="predicted"/>
<sequence length="212" mass="22866">MENEKKILELLDEKEKAIADKATVSVLGKPMHDITSSLTSMMDNSDVDSCGAKKYFDTKPFLSFLKVDNSPLVPWNRGPTSATAKANDDTTSTSSQSANDHATDDSSSSLSTNDHATDDSSSSLSANDHATDDSSPSLSANDYATDDSSSSLSTNDHAYDDSSSSLYDTTSSDEGQQRTNDDDSSSDEGQLMQFQPGSFFSYDFFSFLKVDE</sequence>
<accession>A0A2N9J1P6</accession>
<feature type="compositionally biased region" description="Polar residues" evidence="1">
    <location>
        <begin position="78"/>
        <end position="99"/>
    </location>
</feature>
<feature type="compositionally biased region" description="Low complexity" evidence="1">
    <location>
        <begin position="161"/>
        <end position="173"/>
    </location>
</feature>
<organism evidence="2">
    <name type="scientific">Fagus sylvatica</name>
    <name type="common">Beechnut</name>
    <dbReference type="NCBI Taxonomy" id="28930"/>
    <lineage>
        <taxon>Eukaryota</taxon>
        <taxon>Viridiplantae</taxon>
        <taxon>Streptophyta</taxon>
        <taxon>Embryophyta</taxon>
        <taxon>Tracheophyta</taxon>
        <taxon>Spermatophyta</taxon>
        <taxon>Magnoliopsida</taxon>
        <taxon>eudicotyledons</taxon>
        <taxon>Gunneridae</taxon>
        <taxon>Pentapetalae</taxon>
        <taxon>rosids</taxon>
        <taxon>fabids</taxon>
        <taxon>Fagales</taxon>
        <taxon>Fagaceae</taxon>
        <taxon>Fagus</taxon>
    </lineage>
</organism>
<reference evidence="2" key="1">
    <citation type="submission" date="2018-02" db="EMBL/GenBank/DDBJ databases">
        <authorList>
            <person name="Cohen D.B."/>
            <person name="Kent A.D."/>
        </authorList>
    </citation>
    <scope>NUCLEOTIDE SEQUENCE</scope>
</reference>